<gene>
    <name evidence="3" type="ORF">BDV96DRAFT_406779</name>
</gene>
<evidence type="ECO:0000313" key="4">
    <source>
        <dbReference type="Proteomes" id="UP000799770"/>
    </source>
</evidence>
<dbReference type="Proteomes" id="UP000799770">
    <property type="component" value="Unassembled WGS sequence"/>
</dbReference>
<dbReference type="EMBL" id="ML977318">
    <property type="protein sequence ID" value="KAF2117966.1"/>
    <property type="molecule type" value="Genomic_DNA"/>
</dbReference>
<evidence type="ECO:0000256" key="1">
    <source>
        <dbReference type="SAM" id="MobiDB-lite"/>
    </source>
</evidence>
<reference evidence="3" key="1">
    <citation type="journal article" date="2020" name="Stud. Mycol.">
        <title>101 Dothideomycetes genomes: a test case for predicting lifestyles and emergence of pathogens.</title>
        <authorList>
            <person name="Haridas S."/>
            <person name="Albert R."/>
            <person name="Binder M."/>
            <person name="Bloem J."/>
            <person name="Labutti K."/>
            <person name="Salamov A."/>
            <person name="Andreopoulos B."/>
            <person name="Baker S."/>
            <person name="Barry K."/>
            <person name="Bills G."/>
            <person name="Bluhm B."/>
            <person name="Cannon C."/>
            <person name="Castanera R."/>
            <person name="Culley D."/>
            <person name="Daum C."/>
            <person name="Ezra D."/>
            <person name="Gonzalez J."/>
            <person name="Henrissat B."/>
            <person name="Kuo A."/>
            <person name="Liang C."/>
            <person name="Lipzen A."/>
            <person name="Lutzoni F."/>
            <person name="Magnuson J."/>
            <person name="Mondo S."/>
            <person name="Nolan M."/>
            <person name="Ohm R."/>
            <person name="Pangilinan J."/>
            <person name="Park H.-J."/>
            <person name="Ramirez L."/>
            <person name="Alfaro M."/>
            <person name="Sun H."/>
            <person name="Tritt A."/>
            <person name="Yoshinaga Y."/>
            <person name="Zwiers L.-H."/>
            <person name="Turgeon B."/>
            <person name="Goodwin S."/>
            <person name="Spatafora J."/>
            <person name="Crous P."/>
            <person name="Grigoriev I."/>
        </authorList>
    </citation>
    <scope>NUCLEOTIDE SEQUENCE</scope>
    <source>
        <strain evidence="3">CBS 627.86</strain>
    </source>
</reference>
<sequence length="231" mass="25438">MLTLIIASALLIAYPLATIYADRFLATSPSTPSEEKREPRPYARPIRLSNFPRRPSLDMAAPDPCLRPDGIHSRQRSREPIHALDGTKKPWDPPFPTSPHGSASYNPNTSERRTAASTPGVGEQRGAERGQEEGEFKGIMQKHGEPTYLGAETISVQTHRRAATSKRSRIMAVLLPILSVLGIITFIFAFAVLIAHCLAWLIVYKTEARLGEARRGIVKGGEMRVCLCARG</sequence>
<feature type="compositionally biased region" description="Polar residues" evidence="1">
    <location>
        <begin position="99"/>
        <end position="109"/>
    </location>
</feature>
<feature type="compositionally biased region" description="Basic and acidic residues" evidence="1">
    <location>
        <begin position="69"/>
        <end position="91"/>
    </location>
</feature>
<evidence type="ECO:0000256" key="2">
    <source>
        <dbReference type="SAM" id="Phobius"/>
    </source>
</evidence>
<evidence type="ECO:0000313" key="3">
    <source>
        <dbReference type="EMBL" id="KAF2117966.1"/>
    </source>
</evidence>
<name>A0A6A5ZFE5_9PLEO</name>
<protein>
    <submittedName>
        <fullName evidence="3">Uncharacterized protein</fullName>
    </submittedName>
</protein>
<keyword evidence="2" id="KW-0812">Transmembrane</keyword>
<accession>A0A6A5ZFE5</accession>
<organism evidence="3 4">
    <name type="scientific">Lophiotrema nucula</name>
    <dbReference type="NCBI Taxonomy" id="690887"/>
    <lineage>
        <taxon>Eukaryota</taxon>
        <taxon>Fungi</taxon>
        <taxon>Dikarya</taxon>
        <taxon>Ascomycota</taxon>
        <taxon>Pezizomycotina</taxon>
        <taxon>Dothideomycetes</taxon>
        <taxon>Pleosporomycetidae</taxon>
        <taxon>Pleosporales</taxon>
        <taxon>Lophiotremataceae</taxon>
        <taxon>Lophiotrema</taxon>
    </lineage>
</organism>
<feature type="transmembrane region" description="Helical" evidence="2">
    <location>
        <begin position="170"/>
        <end position="203"/>
    </location>
</feature>
<dbReference type="OrthoDB" id="3797881at2759"/>
<keyword evidence="4" id="KW-1185">Reference proteome</keyword>
<proteinExistence type="predicted"/>
<feature type="compositionally biased region" description="Basic and acidic residues" evidence="1">
    <location>
        <begin position="125"/>
        <end position="134"/>
    </location>
</feature>
<keyword evidence="2" id="KW-1133">Transmembrane helix</keyword>
<feature type="region of interest" description="Disordered" evidence="1">
    <location>
        <begin position="28"/>
        <end position="134"/>
    </location>
</feature>
<keyword evidence="2" id="KW-0472">Membrane</keyword>
<dbReference type="AlphaFoldDB" id="A0A6A5ZFE5"/>